<dbReference type="SMART" id="SM00088">
    <property type="entry name" value="PINT"/>
    <property type="match status" value="1"/>
</dbReference>
<evidence type="ECO:0000313" key="4">
    <source>
        <dbReference type="EMBL" id="VDD82750.1"/>
    </source>
</evidence>
<dbReference type="Pfam" id="PF18098">
    <property type="entry name" value="RPN5_C"/>
    <property type="match status" value="1"/>
</dbReference>
<dbReference type="GO" id="GO:0008541">
    <property type="term" value="C:proteasome regulatory particle, lid subcomplex"/>
    <property type="evidence" value="ECO:0007669"/>
    <property type="project" value="TreeGrafter"/>
</dbReference>
<keyword evidence="2" id="KW-0647">Proteasome</keyword>
<dbReference type="AlphaFoldDB" id="A0A3P6HNK6"/>
<dbReference type="SUPFAM" id="SSF46785">
    <property type="entry name" value="Winged helix' DNA-binding domain"/>
    <property type="match status" value="1"/>
</dbReference>
<sequence length="451" mass="52023">MQQKVLFSTMALEKMEQDFSATVDQQIPIFKSLAESGKIDEALEKCSILEKQTRTAADAISTGRLLVCIVEMLGDKGLWQKLSEQLVIMSKKRNQLKQAVTKMVQAAMKYIDVVTDEAAKLGLISTLRAVTEGKIYVEVERARLTRMLSAIKESKGLIEEAADVLQEVKVETFGSMEKREKVEFILEQMRLCLAKKDYTRTQILSRKISPKYFREEGTEDLKLKFYKQMIEVDIQHDAYLSISKHFWEIYNTKLVQENEQEKRNALCNIVVYLILSPYDNEQHDLMYRRMKLRDLESMPEYITMLKVFTTQELLSWQDFRNQHEATLRSETLAFSTSSGGKDPEKSLKALQQRVTEHNIRVVSAYYTQIRLSRLAELLNLNIEEAEDCLSKLVVSNTVQAKIDRLDAVVQFTEKKLATDVLNDWSHNVTSLMSLVNEATHLINKERMVHAV</sequence>
<dbReference type="Pfam" id="PF01399">
    <property type="entry name" value="PCI"/>
    <property type="match status" value="1"/>
</dbReference>
<dbReference type="Gene3D" id="1.10.10.10">
    <property type="entry name" value="Winged helix-like DNA-binding domain superfamily/Winged helix DNA-binding domain"/>
    <property type="match status" value="1"/>
</dbReference>
<dbReference type="GO" id="GO:0005737">
    <property type="term" value="C:cytoplasm"/>
    <property type="evidence" value="ECO:0007669"/>
    <property type="project" value="TreeGrafter"/>
</dbReference>
<gene>
    <name evidence="4" type="ORF">MCOS_LOCUS8753</name>
</gene>
<comment type="similarity">
    <text evidence="1">Belongs to the proteasome subunit p55 family.</text>
</comment>
<dbReference type="FunFam" id="1.10.10.10:FF:000070">
    <property type="entry name" value="26S proteasome non-ATPase regulatory subunit 12"/>
    <property type="match status" value="1"/>
</dbReference>
<evidence type="ECO:0000259" key="3">
    <source>
        <dbReference type="PROSITE" id="PS50250"/>
    </source>
</evidence>
<proteinExistence type="inferred from homology"/>
<dbReference type="InterPro" id="IPR000717">
    <property type="entry name" value="PCI_dom"/>
</dbReference>
<dbReference type="InterPro" id="IPR036388">
    <property type="entry name" value="WH-like_DNA-bd_sf"/>
</dbReference>
<name>A0A3P6HNK6_MESCO</name>
<dbReference type="Proteomes" id="UP000267029">
    <property type="component" value="Unassembled WGS sequence"/>
</dbReference>
<dbReference type="STRING" id="53468.A0A3P6HNK6"/>
<evidence type="ECO:0000313" key="5">
    <source>
        <dbReference type="Proteomes" id="UP000267029"/>
    </source>
</evidence>
<dbReference type="Pfam" id="PF22241">
    <property type="entry name" value="PSMD12-CSN4_N"/>
    <property type="match status" value="1"/>
</dbReference>
<feature type="domain" description="PCI" evidence="3">
    <location>
        <begin position="234"/>
        <end position="416"/>
    </location>
</feature>
<dbReference type="PROSITE" id="PS50250">
    <property type="entry name" value="PCI"/>
    <property type="match status" value="1"/>
</dbReference>
<dbReference type="GO" id="GO:0005634">
    <property type="term" value="C:nucleus"/>
    <property type="evidence" value="ECO:0007669"/>
    <property type="project" value="UniProtKB-ARBA"/>
</dbReference>
<accession>A0A3P6HNK6</accession>
<evidence type="ECO:0000256" key="1">
    <source>
        <dbReference type="ARBA" id="ARBA00006397"/>
    </source>
</evidence>
<dbReference type="OrthoDB" id="268763at2759"/>
<evidence type="ECO:0000256" key="2">
    <source>
        <dbReference type="ARBA" id="ARBA00022942"/>
    </source>
</evidence>
<dbReference type="InterPro" id="IPR040896">
    <property type="entry name" value="RPN5_C"/>
</dbReference>
<protein>
    <recommendedName>
        <fullName evidence="3">PCI domain-containing protein</fullName>
    </recommendedName>
</protein>
<dbReference type="InterPro" id="IPR040134">
    <property type="entry name" value="PSMD12/CSN4"/>
</dbReference>
<dbReference type="InterPro" id="IPR054559">
    <property type="entry name" value="PSMD12-CSN4-like_N"/>
</dbReference>
<dbReference type="PANTHER" id="PTHR10855:SF1">
    <property type="entry name" value="26S PROTEASOME NON-ATPASE REGULATORY SUBUNIT 12"/>
    <property type="match status" value="1"/>
</dbReference>
<organism evidence="4 5">
    <name type="scientific">Mesocestoides corti</name>
    <name type="common">Flatworm</name>
    <dbReference type="NCBI Taxonomy" id="53468"/>
    <lineage>
        <taxon>Eukaryota</taxon>
        <taxon>Metazoa</taxon>
        <taxon>Spiralia</taxon>
        <taxon>Lophotrochozoa</taxon>
        <taxon>Platyhelminthes</taxon>
        <taxon>Cestoda</taxon>
        <taxon>Eucestoda</taxon>
        <taxon>Cyclophyllidea</taxon>
        <taxon>Mesocestoididae</taxon>
        <taxon>Mesocestoides</taxon>
    </lineage>
</organism>
<dbReference type="EMBL" id="UXSR01005567">
    <property type="protein sequence ID" value="VDD82750.1"/>
    <property type="molecule type" value="Genomic_DNA"/>
</dbReference>
<dbReference type="InterPro" id="IPR036390">
    <property type="entry name" value="WH_DNA-bd_sf"/>
</dbReference>
<reference evidence="4 5" key="1">
    <citation type="submission" date="2018-10" db="EMBL/GenBank/DDBJ databases">
        <authorList>
            <consortium name="Pathogen Informatics"/>
        </authorList>
    </citation>
    <scope>NUCLEOTIDE SEQUENCE [LARGE SCALE GENOMIC DNA]</scope>
</reference>
<keyword evidence="5" id="KW-1185">Reference proteome</keyword>
<dbReference type="PANTHER" id="PTHR10855">
    <property type="entry name" value="26S PROTEASOME NON-ATPASE REGULATORY SUBUNIT 12/COP9 SIGNALOSOME COMPLEX SUBUNIT 4"/>
    <property type="match status" value="1"/>
</dbReference>